<dbReference type="Gramene" id="HORVU.MOREX.r2.4HG0286600.1">
    <property type="protein sequence ID" value="HORVU.MOREX.r2.4HG0286600.1"/>
    <property type="gene ID" value="HORVU.MOREX.r2.4HG0286600"/>
</dbReference>
<evidence type="ECO:0000313" key="3">
    <source>
        <dbReference type="Proteomes" id="UP000011116"/>
    </source>
</evidence>
<proteinExistence type="predicted"/>
<evidence type="ECO:0008006" key="4">
    <source>
        <dbReference type="Google" id="ProtNLM"/>
    </source>
</evidence>
<accession>A0A8I6X9Z7</accession>
<feature type="region of interest" description="Disordered" evidence="1">
    <location>
        <begin position="301"/>
        <end position="337"/>
    </location>
</feature>
<reference evidence="2" key="3">
    <citation type="submission" date="2022-01" db="UniProtKB">
        <authorList>
            <consortium name="EnsemblPlants"/>
        </authorList>
    </citation>
    <scope>IDENTIFICATION</scope>
    <source>
        <strain evidence="2">subsp. vulgare</strain>
    </source>
</reference>
<evidence type="ECO:0000256" key="1">
    <source>
        <dbReference type="SAM" id="MobiDB-lite"/>
    </source>
</evidence>
<sequence>MVLPDLSHASACTPMPGFHVYPQASRLSGEYSPELSVVAPSTLAPAPIDLNTTPVAGGSSSGGARKRARKMRADVLPDAHNLFDVTSAAADEDYMQNLIIEGGALWPLATIPTRHKVGMDLDGFPLDHEFPEDYGQEEEDDCDIEGEPLFEDELANQVVWAKPKRKSKWTKAYTTAEDKLLCECWRDIGQDPKTSAEQKHSTFWIRIHHEFHERKKFPAYQIVSTRGWVSISKRWRVIQQECNKFCATLENVKARPMSGIDMQDMAFQALRAFKVQHNGKCFNLSHCFRVIKDDEKFKAQDATLKSREGKKAVDEVGDDENARPRGKRTSGMQCRTP</sequence>
<feature type="compositionally biased region" description="Basic and acidic residues" evidence="1">
    <location>
        <begin position="301"/>
        <end position="314"/>
    </location>
</feature>
<dbReference type="AlphaFoldDB" id="A0A8I6X9Z7"/>
<dbReference type="Proteomes" id="UP000011116">
    <property type="component" value="Chromosome 4H"/>
</dbReference>
<name>A0A8I6X9Z7_HORVV</name>
<evidence type="ECO:0000313" key="2">
    <source>
        <dbReference type="EnsemblPlants" id="HORVU.MOREX.r3.4HG0343390.1"/>
    </source>
</evidence>
<dbReference type="PANTHER" id="PTHR45125:SF47">
    <property type="entry name" value="MYB-LIKE DOMAIN-CONTAINING PROTEIN"/>
    <property type="match status" value="1"/>
</dbReference>
<reference evidence="3" key="1">
    <citation type="journal article" date="2012" name="Nature">
        <title>A physical, genetic and functional sequence assembly of the barley genome.</title>
        <authorList>
            <consortium name="The International Barley Genome Sequencing Consortium"/>
            <person name="Mayer K.F."/>
            <person name="Waugh R."/>
            <person name="Brown J.W."/>
            <person name="Schulman A."/>
            <person name="Langridge P."/>
            <person name="Platzer M."/>
            <person name="Fincher G.B."/>
            <person name="Muehlbauer G.J."/>
            <person name="Sato K."/>
            <person name="Close T.J."/>
            <person name="Wise R.P."/>
            <person name="Stein N."/>
        </authorList>
    </citation>
    <scope>NUCLEOTIDE SEQUENCE [LARGE SCALE GENOMIC DNA]</scope>
    <source>
        <strain evidence="3">cv. Morex</strain>
    </source>
</reference>
<feature type="region of interest" description="Disordered" evidence="1">
    <location>
        <begin position="46"/>
        <end position="66"/>
    </location>
</feature>
<dbReference type="Gramene" id="HORVU.MOREX.r3.4HG0343390.1">
    <property type="protein sequence ID" value="HORVU.MOREX.r3.4HG0343390.1"/>
    <property type="gene ID" value="HORVU.MOREX.r3.4HG0343390"/>
</dbReference>
<organism evidence="2 3">
    <name type="scientific">Hordeum vulgare subsp. vulgare</name>
    <name type="common">Domesticated barley</name>
    <dbReference type="NCBI Taxonomy" id="112509"/>
    <lineage>
        <taxon>Eukaryota</taxon>
        <taxon>Viridiplantae</taxon>
        <taxon>Streptophyta</taxon>
        <taxon>Embryophyta</taxon>
        <taxon>Tracheophyta</taxon>
        <taxon>Spermatophyta</taxon>
        <taxon>Magnoliopsida</taxon>
        <taxon>Liliopsida</taxon>
        <taxon>Poales</taxon>
        <taxon>Poaceae</taxon>
        <taxon>BOP clade</taxon>
        <taxon>Pooideae</taxon>
        <taxon>Triticodae</taxon>
        <taxon>Triticeae</taxon>
        <taxon>Hordeinae</taxon>
        <taxon>Hordeum</taxon>
    </lineage>
</organism>
<dbReference type="PANTHER" id="PTHR45125">
    <property type="entry name" value="F21J9.4-RELATED"/>
    <property type="match status" value="1"/>
</dbReference>
<dbReference type="EnsemblPlants" id="HORVU.MOREX.r3.4HG0343390.1">
    <property type="protein sequence ID" value="HORVU.MOREX.r3.4HG0343390.1"/>
    <property type="gene ID" value="HORVU.MOREX.r3.4HG0343390"/>
</dbReference>
<keyword evidence="3" id="KW-1185">Reference proteome</keyword>
<protein>
    <recommendedName>
        <fullName evidence="4">No apical meristem-associated C-terminal domain-containing protein</fullName>
    </recommendedName>
</protein>
<reference evidence="2" key="2">
    <citation type="submission" date="2020-10" db="EMBL/GenBank/DDBJ databases">
        <authorList>
            <person name="Scholz U."/>
            <person name="Mascher M."/>
            <person name="Fiebig A."/>
        </authorList>
    </citation>
    <scope>NUCLEOTIDE SEQUENCE [LARGE SCALE GENOMIC DNA]</scope>
    <source>
        <strain evidence="2">cv. Morex</strain>
    </source>
</reference>